<dbReference type="InterPro" id="IPR051600">
    <property type="entry name" value="Beta-PGM-like"/>
</dbReference>
<dbReference type="InterPro" id="IPR023198">
    <property type="entry name" value="PGP-like_dom2"/>
</dbReference>
<dbReference type="Pfam" id="PF13419">
    <property type="entry name" value="HAD_2"/>
    <property type="match status" value="1"/>
</dbReference>
<evidence type="ECO:0000256" key="1">
    <source>
        <dbReference type="ARBA" id="ARBA00001946"/>
    </source>
</evidence>
<dbReference type="Proteomes" id="UP000235828">
    <property type="component" value="Chromosome B"/>
</dbReference>
<keyword evidence="6" id="KW-1185">Reference proteome</keyword>
<comment type="similarity">
    <text evidence="2">Belongs to the HAD-like hydrolase superfamily. CbbY/CbbZ/Gph/YieH family.</text>
</comment>
<dbReference type="GO" id="GO:0046872">
    <property type="term" value="F:metal ion binding"/>
    <property type="evidence" value="ECO:0007669"/>
    <property type="project" value="UniProtKB-KW"/>
</dbReference>
<organism evidence="5 6">
    <name type="scientific">Vibrio tapetis subsp. tapetis</name>
    <dbReference type="NCBI Taxonomy" id="1671868"/>
    <lineage>
        <taxon>Bacteria</taxon>
        <taxon>Pseudomonadati</taxon>
        <taxon>Pseudomonadota</taxon>
        <taxon>Gammaproteobacteria</taxon>
        <taxon>Vibrionales</taxon>
        <taxon>Vibrionaceae</taxon>
        <taxon>Vibrio</taxon>
    </lineage>
</organism>
<keyword evidence="3" id="KW-0479">Metal-binding</keyword>
<dbReference type="SFLD" id="SFLDG01129">
    <property type="entry name" value="C1.5:_HAD__Beta-PGM__Phosphata"/>
    <property type="match status" value="1"/>
</dbReference>
<dbReference type="Gene3D" id="3.40.50.1000">
    <property type="entry name" value="HAD superfamily/HAD-like"/>
    <property type="match status" value="1"/>
</dbReference>
<keyword evidence="4" id="KW-0460">Magnesium</keyword>
<comment type="cofactor">
    <cofactor evidence="1">
        <name>Mg(2+)</name>
        <dbReference type="ChEBI" id="CHEBI:18420"/>
    </cofactor>
</comment>
<dbReference type="PANTHER" id="PTHR46193:SF10">
    <property type="entry name" value="6-PHOSPHOGLUCONATE PHOSPHATASE"/>
    <property type="match status" value="1"/>
</dbReference>
<dbReference type="CDD" id="cd07526">
    <property type="entry name" value="HAD_BPGM_like"/>
    <property type="match status" value="1"/>
</dbReference>
<dbReference type="InterPro" id="IPR023214">
    <property type="entry name" value="HAD_sf"/>
</dbReference>
<dbReference type="InterPro" id="IPR041492">
    <property type="entry name" value="HAD_2"/>
</dbReference>
<dbReference type="SUPFAM" id="SSF56784">
    <property type="entry name" value="HAD-like"/>
    <property type="match status" value="1"/>
</dbReference>
<protein>
    <submittedName>
        <fullName evidence="5">Putative 2-DEOXYGLUCOSE-6-PHOSPHATE PHOSPHATASE 2</fullName>
    </submittedName>
</protein>
<dbReference type="InterPro" id="IPR006439">
    <property type="entry name" value="HAD-SF_hydro_IA"/>
</dbReference>
<dbReference type="NCBIfam" id="TIGR01509">
    <property type="entry name" value="HAD-SF-IA-v3"/>
    <property type="match status" value="1"/>
</dbReference>
<evidence type="ECO:0000256" key="4">
    <source>
        <dbReference type="ARBA" id="ARBA00022842"/>
    </source>
</evidence>
<dbReference type="SFLD" id="SFLDS00003">
    <property type="entry name" value="Haloacid_Dehalogenase"/>
    <property type="match status" value="1"/>
</dbReference>
<dbReference type="KEGG" id="vta:B1147"/>
<dbReference type="Gene3D" id="1.10.150.240">
    <property type="entry name" value="Putative phosphatase, domain 2"/>
    <property type="match status" value="1"/>
</dbReference>
<proteinExistence type="inferred from homology"/>
<dbReference type="GO" id="GO:0003824">
    <property type="term" value="F:catalytic activity"/>
    <property type="evidence" value="ECO:0007669"/>
    <property type="project" value="UniProtKB-ARBA"/>
</dbReference>
<dbReference type="PANTHER" id="PTHR46193">
    <property type="entry name" value="6-PHOSPHOGLUCONATE PHOSPHATASE"/>
    <property type="match status" value="1"/>
</dbReference>
<dbReference type="PRINTS" id="PR00413">
    <property type="entry name" value="HADHALOGNASE"/>
</dbReference>
<accession>A0A2N8ZLI1</accession>
<evidence type="ECO:0000256" key="2">
    <source>
        <dbReference type="ARBA" id="ARBA00006171"/>
    </source>
</evidence>
<evidence type="ECO:0000313" key="5">
    <source>
        <dbReference type="EMBL" id="SON52758.1"/>
    </source>
</evidence>
<reference evidence="5 6" key="1">
    <citation type="submission" date="2017-10" db="EMBL/GenBank/DDBJ databases">
        <authorList>
            <person name="Banno H."/>
            <person name="Chua N.-H."/>
        </authorList>
    </citation>
    <scope>NUCLEOTIDE SEQUENCE [LARGE SCALE GENOMIC DNA]</scope>
    <source>
        <strain evidence="5">Vibrio tapetis CECT4600</strain>
    </source>
</reference>
<dbReference type="AlphaFoldDB" id="A0A2N8ZLI1"/>
<sequence>MVAERMAEKTQCVIFDCEGTLVDSESLCCQALVDVFAQYGCTVSLTDSLKHFQGGKPVDVLQEACNRYHLNVSLDELEPLYRERKHMLYEAQLKVMPGVRSLLDDLKKADIAVCIAGNSEKDRIEHALELTGLSSYFKHSVFSAFETNTWKPDPDLLRYAALNMGLSAQDCIYVDDTLKGVHAGITAGMRTYYFRPNESEVIIDHPLVATISSMSQLIPEILLPHSETTA</sequence>
<name>A0A2N8ZLI1_9VIBR</name>
<evidence type="ECO:0000256" key="3">
    <source>
        <dbReference type="ARBA" id="ARBA00022723"/>
    </source>
</evidence>
<evidence type="ECO:0000313" key="6">
    <source>
        <dbReference type="Proteomes" id="UP000235828"/>
    </source>
</evidence>
<dbReference type="EMBL" id="LT960612">
    <property type="protein sequence ID" value="SON52758.1"/>
    <property type="molecule type" value="Genomic_DNA"/>
</dbReference>
<dbReference type="SFLD" id="SFLDG01135">
    <property type="entry name" value="C1.5.6:_HAD__Beta-PGM__Phospha"/>
    <property type="match status" value="1"/>
</dbReference>
<gene>
    <name evidence="5" type="ORF">VTAP4600_B1147</name>
</gene>
<dbReference type="InterPro" id="IPR036412">
    <property type="entry name" value="HAD-like_sf"/>
</dbReference>